<dbReference type="InterPro" id="IPR027536">
    <property type="entry name" value="MDM34"/>
</dbReference>
<name>A0ABN7WKN0_GIGMA</name>
<evidence type="ECO:0000313" key="12">
    <source>
        <dbReference type="EMBL" id="CAG8833133.1"/>
    </source>
</evidence>
<organism evidence="12 13">
    <name type="scientific">Gigaspora margarita</name>
    <dbReference type="NCBI Taxonomy" id="4874"/>
    <lineage>
        <taxon>Eukaryota</taxon>
        <taxon>Fungi</taxon>
        <taxon>Fungi incertae sedis</taxon>
        <taxon>Mucoromycota</taxon>
        <taxon>Glomeromycotina</taxon>
        <taxon>Glomeromycetes</taxon>
        <taxon>Diversisporales</taxon>
        <taxon>Gigasporaceae</taxon>
        <taxon>Gigaspora</taxon>
    </lineage>
</organism>
<reference evidence="12 13" key="1">
    <citation type="submission" date="2021-06" db="EMBL/GenBank/DDBJ databases">
        <authorList>
            <person name="Kallberg Y."/>
            <person name="Tangrot J."/>
            <person name="Rosling A."/>
        </authorList>
    </citation>
    <scope>NUCLEOTIDE SEQUENCE [LARGE SCALE GENOMIC DNA]</scope>
    <source>
        <strain evidence="12 13">120-4 pot B 10/14</strain>
    </source>
</reference>
<dbReference type="EMBL" id="CAJVQB010046765">
    <property type="protein sequence ID" value="CAG8833133.1"/>
    <property type="molecule type" value="Genomic_DNA"/>
</dbReference>
<evidence type="ECO:0000256" key="1">
    <source>
        <dbReference type="ARBA" id="ARBA00004370"/>
    </source>
</evidence>
<evidence type="ECO:0000256" key="7">
    <source>
        <dbReference type="ARBA" id="ARBA00023121"/>
    </source>
</evidence>
<feature type="domain" description="SMP-LTD" evidence="11">
    <location>
        <begin position="7"/>
        <end position="199"/>
    </location>
</feature>
<evidence type="ECO:0000256" key="8">
    <source>
        <dbReference type="ARBA" id="ARBA00023128"/>
    </source>
</evidence>
<dbReference type="HAMAP" id="MF_03105">
    <property type="entry name" value="Mdm34"/>
    <property type="match status" value="1"/>
</dbReference>
<evidence type="ECO:0000256" key="6">
    <source>
        <dbReference type="ARBA" id="ARBA00023055"/>
    </source>
</evidence>
<dbReference type="PANTHER" id="PTHR28185:SF1">
    <property type="entry name" value="MITOCHONDRIAL DISTRIBUTION AND MORPHOLOGY PROTEIN 34"/>
    <property type="match status" value="1"/>
</dbReference>
<dbReference type="Proteomes" id="UP000789901">
    <property type="component" value="Unassembled WGS sequence"/>
</dbReference>
<feature type="region of interest" description="Disordered" evidence="10">
    <location>
        <begin position="205"/>
        <end position="224"/>
    </location>
</feature>
<keyword evidence="5" id="KW-1000">Mitochondrion outer membrane</keyword>
<feature type="compositionally biased region" description="Basic residues" evidence="10">
    <location>
        <begin position="362"/>
        <end position="374"/>
    </location>
</feature>
<keyword evidence="13" id="KW-1185">Reference proteome</keyword>
<keyword evidence="7" id="KW-0446">Lipid-binding</keyword>
<keyword evidence="4" id="KW-0812">Transmembrane</keyword>
<dbReference type="PANTHER" id="PTHR28185">
    <property type="entry name" value="MITOCHONDRIAL DISTRIBUTION AND MORPHOLOGY PROTEIN 34"/>
    <property type="match status" value="1"/>
</dbReference>
<dbReference type="CDD" id="cd21673">
    <property type="entry name" value="SMP_Mdm34"/>
    <property type="match status" value="1"/>
</dbReference>
<evidence type="ECO:0000259" key="11">
    <source>
        <dbReference type="PROSITE" id="PS51847"/>
    </source>
</evidence>
<keyword evidence="9" id="KW-0472">Membrane</keyword>
<feature type="non-terminal residue" evidence="12">
    <location>
        <position position="1"/>
    </location>
</feature>
<keyword evidence="8" id="KW-0496">Mitochondrion</keyword>
<feature type="compositionally biased region" description="Basic and acidic residues" evidence="10">
    <location>
        <begin position="207"/>
        <end position="222"/>
    </location>
</feature>
<evidence type="ECO:0000256" key="4">
    <source>
        <dbReference type="ARBA" id="ARBA00022692"/>
    </source>
</evidence>
<comment type="caution">
    <text evidence="12">The sequence shown here is derived from an EMBL/GenBank/DDBJ whole genome shotgun (WGS) entry which is preliminary data.</text>
</comment>
<keyword evidence="3" id="KW-1134">Transmembrane beta strand</keyword>
<evidence type="ECO:0000256" key="10">
    <source>
        <dbReference type="SAM" id="MobiDB-lite"/>
    </source>
</evidence>
<dbReference type="InterPro" id="IPR031468">
    <property type="entry name" value="SMP_LBD"/>
</dbReference>
<sequence>KGLFKSMSFKFSWPEFTTEFVEQAKQLLTTALNKSSKPVNIVDPIVVKDLNMGTKPPELEIMEICELAVDKFRGIFKLIYSGDAHLTLQTKVQANPMNSNKSDVSMYTRRGILAADQPLVVPMLLRLSNLKLRGIIVLVVSKQKGITLVFKNDPLEKVDVTSTFDSISSIQRFLQSEIEKRLRTMFQEDLPSIVHQLSLQKWLSGTKKKESPKGSSEREPIMDQRPLNILLENTPYDTMSMPDLRYRTPLSTPNSELSSISPESSFYAEEGSSISSIGDVESLDGYSGYSSYSNFGDLFERKKEEGLKAISRPNKEHHLDGNRPRIFHRQRLFVSPQLHRRGSLPTWLPSAIQEQRESQPKKPLRRRYAKLPQH</sequence>
<dbReference type="PROSITE" id="PS51847">
    <property type="entry name" value="SMP"/>
    <property type="match status" value="1"/>
</dbReference>
<gene>
    <name evidence="12" type="ORF">GMARGA_LOCUS31400</name>
</gene>
<keyword evidence="2" id="KW-0813">Transport</keyword>
<proteinExistence type="inferred from homology"/>
<dbReference type="Pfam" id="PF26545">
    <property type="entry name" value="Mdm34_N"/>
    <property type="match status" value="1"/>
</dbReference>
<comment type="subcellular location">
    <subcellularLocation>
        <location evidence="1">Membrane</location>
    </subcellularLocation>
</comment>
<protein>
    <submittedName>
        <fullName evidence="12">9175_t:CDS:1</fullName>
    </submittedName>
</protein>
<evidence type="ECO:0000256" key="2">
    <source>
        <dbReference type="ARBA" id="ARBA00022448"/>
    </source>
</evidence>
<evidence type="ECO:0000256" key="3">
    <source>
        <dbReference type="ARBA" id="ARBA00022452"/>
    </source>
</evidence>
<evidence type="ECO:0000256" key="9">
    <source>
        <dbReference type="ARBA" id="ARBA00023136"/>
    </source>
</evidence>
<evidence type="ECO:0000256" key="5">
    <source>
        <dbReference type="ARBA" id="ARBA00022787"/>
    </source>
</evidence>
<evidence type="ECO:0000313" key="13">
    <source>
        <dbReference type="Proteomes" id="UP000789901"/>
    </source>
</evidence>
<accession>A0ABN7WKN0</accession>
<keyword evidence="6" id="KW-0445">Lipid transport</keyword>
<feature type="region of interest" description="Disordered" evidence="10">
    <location>
        <begin position="340"/>
        <end position="374"/>
    </location>
</feature>
<dbReference type="InterPro" id="IPR058825">
    <property type="entry name" value="MDM34_N"/>
</dbReference>